<organism evidence="2 3">
    <name type="scientific">Litoreibacter meonggei</name>
    <dbReference type="NCBI Taxonomy" id="1049199"/>
    <lineage>
        <taxon>Bacteria</taxon>
        <taxon>Pseudomonadati</taxon>
        <taxon>Pseudomonadota</taxon>
        <taxon>Alphaproteobacteria</taxon>
        <taxon>Rhodobacterales</taxon>
        <taxon>Roseobacteraceae</taxon>
        <taxon>Litoreibacter</taxon>
    </lineage>
</organism>
<dbReference type="Pfam" id="PF12696">
    <property type="entry name" value="TraG-D_C"/>
    <property type="match status" value="1"/>
</dbReference>
<reference evidence="2 3" key="1">
    <citation type="submission" date="2018-10" db="EMBL/GenBank/DDBJ databases">
        <title>Genomic Encyclopedia of Archaeal and Bacterial Type Strains, Phase II (KMG-II): from individual species to whole genera.</title>
        <authorList>
            <person name="Goeker M."/>
        </authorList>
    </citation>
    <scope>NUCLEOTIDE SEQUENCE [LARGE SCALE GENOMIC DNA]</scope>
    <source>
        <strain evidence="2 3">DSM 29466</strain>
    </source>
</reference>
<accession>A0A497VRI7</accession>
<dbReference type="AlphaFoldDB" id="A0A497VRI7"/>
<dbReference type="PANTHER" id="PTHR30121:SF11">
    <property type="entry name" value="AAA+ ATPASE DOMAIN-CONTAINING PROTEIN"/>
    <property type="match status" value="1"/>
</dbReference>
<dbReference type="Gene3D" id="3.40.50.300">
    <property type="entry name" value="P-loop containing nucleotide triphosphate hydrolases"/>
    <property type="match status" value="2"/>
</dbReference>
<keyword evidence="3" id="KW-1185">Reference proteome</keyword>
<dbReference type="EMBL" id="RCCE01000006">
    <property type="protein sequence ID" value="RLJ40689.1"/>
    <property type="molecule type" value="Genomic_DNA"/>
</dbReference>
<sequence length="389" mass="43173">MQTNDKYTLGLAYRRYHPPGPFGLETKDRLQHLYVIGQTGTGKSTLLHNLALQDAQSGTGFCLIDPHGDLAENLHRDLSVPHKYWDVSDPACPLGYNPLAKVSALHRPLVASGLIETLKKQWPDAWGARMEHILRFSLLALLEQPEADLRDVLKLLTYKGFRRQVVDRITDPQVQFFWKTEFPAMNYQGSADGVAPIANKLGAFLAQPAVRTALCEPDELLRFRHMMDTGQVLIVNLAKGRLGADITNILGGLITSTIMLAASTRHGLPEPARRPFFLYVDEFPNLTTKSFADMLSEARKYGLGLVLAHQYLSQTDNDVADAVFGNVGNLVAFRVGAKDAPLLARLMPNFAVHDLQNQPNYRAAVQVMHRGQRLVPFSASMYSPYRGGG</sequence>
<dbReference type="CDD" id="cd01127">
    <property type="entry name" value="TrwB_TraG_TraD_VirD4"/>
    <property type="match status" value="1"/>
</dbReference>
<evidence type="ECO:0000313" key="3">
    <source>
        <dbReference type="Proteomes" id="UP000269157"/>
    </source>
</evidence>
<name>A0A497VRI7_9RHOB</name>
<comment type="caution">
    <text evidence="2">The sequence shown here is derived from an EMBL/GenBank/DDBJ whole genome shotgun (WGS) entry which is preliminary data.</text>
</comment>
<gene>
    <name evidence="2" type="ORF">BCF46_3258</name>
</gene>
<dbReference type="RefSeq" id="WP_121026675.1">
    <property type="nucleotide sequence ID" value="NZ_RCCE01000006.1"/>
</dbReference>
<dbReference type="Proteomes" id="UP000269157">
    <property type="component" value="Unassembled WGS sequence"/>
</dbReference>
<feature type="domain" description="TraD/TraG TraM recognition site" evidence="1">
    <location>
        <begin position="276"/>
        <end position="338"/>
    </location>
</feature>
<proteinExistence type="predicted"/>
<evidence type="ECO:0000313" key="2">
    <source>
        <dbReference type="EMBL" id="RLJ40689.1"/>
    </source>
</evidence>
<dbReference type="InterPro" id="IPR027417">
    <property type="entry name" value="P-loop_NTPase"/>
</dbReference>
<evidence type="ECO:0000259" key="1">
    <source>
        <dbReference type="Pfam" id="PF12696"/>
    </source>
</evidence>
<dbReference type="PANTHER" id="PTHR30121">
    <property type="entry name" value="UNCHARACTERIZED PROTEIN YJGR-RELATED"/>
    <property type="match status" value="1"/>
</dbReference>
<protein>
    <submittedName>
        <fullName evidence="2">Type IV secretion system coupling TraD/TrwB family protein</fullName>
    </submittedName>
</protein>
<dbReference type="SUPFAM" id="SSF52540">
    <property type="entry name" value="P-loop containing nucleoside triphosphate hydrolases"/>
    <property type="match status" value="1"/>
</dbReference>
<dbReference type="InterPro" id="IPR051162">
    <property type="entry name" value="T4SS_component"/>
</dbReference>
<dbReference type="OrthoDB" id="9806951at2"/>
<dbReference type="InterPro" id="IPR032689">
    <property type="entry name" value="TraG-D_C"/>
</dbReference>